<gene>
    <name evidence="4" type="ORF">ACFOWE_27125</name>
</gene>
<dbReference type="EMBL" id="JBHSBM010000040">
    <property type="protein sequence ID" value="MFC4061991.1"/>
    <property type="molecule type" value="Genomic_DNA"/>
</dbReference>
<keyword evidence="2" id="KW-0472">Membrane</keyword>
<comment type="caution">
    <text evidence="4">The sequence shown here is derived from an EMBL/GenBank/DDBJ whole genome shotgun (WGS) entry which is preliminary data.</text>
</comment>
<sequence>MTQPHHQPYPPKQPGRGVSGLAACLIAVVALGAGCLGGVAIAGPDGTAAEAAPAPTVTETAQAKAPAGEPAAAKPAAKPAVEESTEENAGLPEPQVDEPAQVKLPDFTGQNAAVAQEWLVDHGWDEYEEIKLGSQDEYDTFVILPENWTVTKQSHRAGTKVKVGTTIVLTCTKN</sequence>
<dbReference type="CDD" id="cd06577">
    <property type="entry name" value="PASTA_pknB"/>
    <property type="match status" value="1"/>
</dbReference>
<dbReference type="SMART" id="SM00740">
    <property type="entry name" value="PASTA"/>
    <property type="match status" value="1"/>
</dbReference>
<feature type="region of interest" description="Disordered" evidence="1">
    <location>
        <begin position="44"/>
        <end position="101"/>
    </location>
</feature>
<name>A0ABV8IFQ3_9ACTN</name>
<keyword evidence="5" id="KW-1185">Reference proteome</keyword>
<evidence type="ECO:0000256" key="2">
    <source>
        <dbReference type="SAM" id="Phobius"/>
    </source>
</evidence>
<protein>
    <submittedName>
        <fullName evidence="4">PASTA domain-containing protein</fullName>
    </submittedName>
</protein>
<keyword evidence="2" id="KW-0812">Transmembrane</keyword>
<dbReference type="Proteomes" id="UP001595850">
    <property type="component" value="Unassembled WGS sequence"/>
</dbReference>
<feature type="compositionally biased region" description="Low complexity" evidence="1">
    <location>
        <begin position="44"/>
        <end position="79"/>
    </location>
</feature>
<evidence type="ECO:0000313" key="4">
    <source>
        <dbReference type="EMBL" id="MFC4061991.1"/>
    </source>
</evidence>
<dbReference type="PROSITE" id="PS51178">
    <property type="entry name" value="PASTA"/>
    <property type="match status" value="1"/>
</dbReference>
<dbReference type="RefSeq" id="WP_377292697.1">
    <property type="nucleotide sequence ID" value="NZ_JBHSBM010000040.1"/>
</dbReference>
<organism evidence="4 5">
    <name type="scientific">Planomonospora corallina</name>
    <dbReference type="NCBI Taxonomy" id="1806052"/>
    <lineage>
        <taxon>Bacteria</taxon>
        <taxon>Bacillati</taxon>
        <taxon>Actinomycetota</taxon>
        <taxon>Actinomycetes</taxon>
        <taxon>Streptosporangiales</taxon>
        <taxon>Streptosporangiaceae</taxon>
        <taxon>Planomonospora</taxon>
    </lineage>
</organism>
<evidence type="ECO:0000313" key="5">
    <source>
        <dbReference type="Proteomes" id="UP001595850"/>
    </source>
</evidence>
<evidence type="ECO:0000256" key="1">
    <source>
        <dbReference type="SAM" id="MobiDB-lite"/>
    </source>
</evidence>
<reference evidence="5" key="1">
    <citation type="journal article" date="2019" name="Int. J. Syst. Evol. Microbiol.">
        <title>The Global Catalogue of Microorganisms (GCM) 10K type strain sequencing project: providing services to taxonomists for standard genome sequencing and annotation.</title>
        <authorList>
            <consortium name="The Broad Institute Genomics Platform"/>
            <consortium name="The Broad Institute Genome Sequencing Center for Infectious Disease"/>
            <person name="Wu L."/>
            <person name="Ma J."/>
        </authorList>
    </citation>
    <scope>NUCLEOTIDE SEQUENCE [LARGE SCALE GENOMIC DNA]</scope>
    <source>
        <strain evidence="5">TBRC 4489</strain>
    </source>
</reference>
<dbReference type="Gene3D" id="3.30.10.20">
    <property type="match status" value="1"/>
</dbReference>
<feature type="domain" description="PASTA" evidence="3">
    <location>
        <begin position="98"/>
        <end position="173"/>
    </location>
</feature>
<evidence type="ECO:0000259" key="3">
    <source>
        <dbReference type="PROSITE" id="PS51178"/>
    </source>
</evidence>
<dbReference type="Pfam" id="PF03793">
    <property type="entry name" value="PASTA"/>
    <property type="match status" value="1"/>
</dbReference>
<proteinExistence type="predicted"/>
<feature type="transmembrane region" description="Helical" evidence="2">
    <location>
        <begin position="20"/>
        <end position="42"/>
    </location>
</feature>
<accession>A0ABV8IFQ3</accession>
<keyword evidence="2" id="KW-1133">Transmembrane helix</keyword>
<dbReference type="InterPro" id="IPR005543">
    <property type="entry name" value="PASTA_dom"/>
</dbReference>